<sequence length="132" mass="15690">MLNNQQTLARKATSWHQTQRRNDVAPTKHSRFDPQRKYTNAPADHNTRNQTSHKRQRFRNLVLKHTSTGFATDQQLALKNQLTRQPADTSNMRKYKISRIVQHTNWNPKMQLNTQIEILNQQNLYLSIHFNE</sequence>
<dbReference type="Proteomes" id="UP000250235">
    <property type="component" value="Unassembled WGS sequence"/>
</dbReference>
<feature type="region of interest" description="Disordered" evidence="1">
    <location>
        <begin position="1"/>
        <end position="56"/>
    </location>
</feature>
<evidence type="ECO:0000256" key="1">
    <source>
        <dbReference type="SAM" id="MobiDB-lite"/>
    </source>
</evidence>
<evidence type="ECO:0000313" key="2">
    <source>
        <dbReference type="EMBL" id="KZV38878.1"/>
    </source>
</evidence>
<proteinExistence type="predicted"/>
<keyword evidence="3" id="KW-1185">Reference proteome</keyword>
<name>A0A2Z7BZ52_9LAMI</name>
<dbReference type="EMBL" id="KV001614">
    <property type="protein sequence ID" value="KZV38878.1"/>
    <property type="molecule type" value="Genomic_DNA"/>
</dbReference>
<gene>
    <name evidence="2" type="ORF">F511_44308</name>
</gene>
<evidence type="ECO:0000313" key="3">
    <source>
        <dbReference type="Proteomes" id="UP000250235"/>
    </source>
</evidence>
<reference evidence="2 3" key="1">
    <citation type="journal article" date="2015" name="Proc. Natl. Acad. Sci. U.S.A.">
        <title>The resurrection genome of Boea hygrometrica: A blueprint for survival of dehydration.</title>
        <authorList>
            <person name="Xiao L."/>
            <person name="Yang G."/>
            <person name="Zhang L."/>
            <person name="Yang X."/>
            <person name="Zhao S."/>
            <person name="Ji Z."/>
            <person name="Zhou Q."/>
            <person name="Hu M."/>
            <person name="Wang Y."/>
            <person name="Chen M."/>
            <person name="Xu Y."/>
            <person name="Jin H."/>
            <person name="Xiao X."/>
            <person name="Hu G."/>
            <person name="Bao F."/>
            <person name="Hu Y."/>
            <person name="Wan P."/>
            <person name="Li L."/>
            <person name="Deng X."/>
            <person name="Kuang T."/>
            <person name="Xiang C."/>
            <person name="Zhu J.K."/>
            <person name="Oliver M.J."/>
            <person name="He Y."/>
        </authorList>
    </citation>
    <scope>NUCLEOTIDE SEQUENCE [LARGE SCALE GENOMIC DNA]</scope>
    <source>
        <strain evidence="3">cv. XS01</strain>
    </source>
</reference>
<protein>
    <submittedName>
        <fullName evidence="2">Nucleotide binding protein</fullName>
    </submittedName>
</protein>
<dbReference type="AlphaFoldDB" id="A0A2Z7BZ52"/>
<organism evidence="2 3">
    <name type="scientific">Dorcoceras hygrometricum</name>
    <dbReference type="NCBI Taxonomy" id="472368"/>
    <lineage>
        <taxon>Eukaryota</taxon>
        <taxon>Viridiplantae</taxon>
        <taxon>Streptophyta</taxon>
        <taxon>Embryophyta</taxon>
        <taxon>Tracheophyta</taxon>
        <taxon>Spermatophyta</taxon>
        <taxon>Magnoliopsida</taxon>
        <taxon>eudicotyledons</taxon>
        <taxon>Gunneridae</taxon>
        <taxon>Pentapetalae</taxon>
        <taxon>asterids</taxon>
        <taxon>lamiids</taxon>
        <taxon>Lamiales</taxon>
        <taxon>Gesneriaceae</taxon>
        <taxon>Didymocarpoideae</taxon>
        <taxon>Trichosporeae</taxon>
        <taxon>Loxocarpinae</taxon>
        <taxon>Dorcoceras</taxon>
    </lineage>
</organism>
<accession>A0A2Z7BZ52</accession>